<protein>
    <recommendedName>
        <fullName evidence="2">F-box domain-containing protein</fullName>
    </recommendedName>
</protein>
<reference evidence="3" key="1">
    <citation type="journal article" date="2020" name="Stud. Mycol.">
        <title>101 Dothideomycetes genomes: a test case for predicting lifestyles and emergence of pathogens.</title>
        <authorList>
            <person name="Haridas S."/>
            <person name="Albert R."/>
            <person name="Binder M."/>
            <person name="Bloem J."/>
            <person name="Labutti K."/>
            <person name="Salamov A."/>
            <person name="Andreopoulos B."/>
            <person name="Baker S."/>
            <person name="Barry K."/>
            <person name="Bills G."/>
            <person name="Bluhm B."/>
            <person name="Cannon C."/>
            <person name="Castanera R."/>
            <person name="Culley D."/>
            <person name="Daum C."/>
            <person name="Ezra D."/>
            <person name="Gonzalez J."/>
            <person name="Henrissat B."/>
            <person name="Kuo A."/>
            <person name="Liang C."/>
            <person name="Lipzen A."/>
            <person name="Lutzoni F."/>
            <person name="Magnuson J."/>
            <person name="Mondo S."/>
            <person name="Nolan M."/>
            <person name="Ohm R."/>
            <person name="Pangilinan J."/>
            <person name="Park H.-J."/>
            <person name="Ramirez L."/>
            <person name="Alfaro M."/>
            <person name="Sun H."/>
            <person name="Tritt A."/>
            <person name="Yoshinaga Y."/>
            <person name="Zwiers L.-H."/>
            <person name="Turgeon B."/>
            <person name="Goodwin S."/>
            <person name="Spatafora J."/>
            <person name="Crous P."/>
            <person name="Grigoriev I."/>
        </authorList>
    </citation>
    <scope>NUCLEOTIDE SEQUENCE</scope>
    <source>
        <strain evidence="3">CBS 121410</strain>
    </source>
</reference>
<dbReference type="AlphaFoldDB" id="A0A6A5YDL1"/>
<accession>A0A6A5YDL1</accession>
<dbReference type="OrthoDB" id="9984533at2759"/>
<name>A0A6A5YDL1_9PEZI</name>
<feature type="compositionally biased region" description="Basic residues" evidence="1">
    <location>
        <begin position="27"/>
        <end position="37"/>
    </location>
</feature>
<gene>
    <name evidence="3" type="ORF">K490DRAFT_55555</name>
</gene>
<evidence type="ECO:0000313" key="3">
    <source>
        <dbReference type="EMBL" id="KAF2088931.1"/>
    </source>
</evidence>
<feature type="region of interest" description="Disordered" evidence="1">
    <location>
        <begin position="27"/>
        <end position="85"/>
    </location>
</feature>
<dbReference type="InterPro" id="IPR001810">
    <property type="entry name" value="F-box_dom"/>
</dbReference>
<sequence length="845" mass="95719">MGSWDCYCAICGSALCGVQIATHSRTRRFKRRQARKQQNRDNRERRARGEVVGVPSDVDSSDDEGSGEMEGKQPTMDPYEEDSSYDPDIVGVEDVEWTNRCWILGFNAEAKGVEKTFIAGPGHYDDYGSVRFEGSQAESDPNYPEDDFLSCTFSYGTFDEDRDPVFPFHWCCFELLLKSITGKMDPSAVDRNALYNTMRDVAPEYGGSLLLDYGEPTLSHEQFWESMPGQEYLVVHPTVIPNFGDIFRNLIINNDFKRVSAPDGFDALAEKVRRDDFAKLPYDILYKLAKLLPTSSIFALANASWSVNATLRQNEAFWKHLIRVRTPWFFELNDLLDDPAVMKGKDYRGLLLWLEKLTTPSLGMNGPFMGIANRHRIWGVCEQIRDRYWRKVAQQHQPWAVDGTAMSIMEHAENSLLPIVSFPPARENLASHSTQWLRTWDEVRDQVWKVETFWDNGARPLSYDGLECEDPRFLVGIALSTSRERRLFGQDNTNSRVTMMTADVPLKDFVSGFILHLPDMELHRIPIGRTVHEGIHPQSSLRTGIAAVTSGESRVLTHDGLEPKDEHLNQRALLVSPGRTLVGVMGSISTDGTIKRLGLLQCRRPPHDDFAYLREEGSDPLPFAQKRLWKSNMVEYLGTPIWSHPSLRFVVPISATDHDYSTAFSNDTVPHEALVWASPINGKDDLKIIKRISAYVTVGGQVTDGKETRDFHDVCGMRVEYTKESNCRKRFIGITRTAVPGSDDSRDEDWDEKNLVHLDIDGPGGEVVTSIAVAIHEVPKAIKIRTNRGQEVYWGEQKVGNWNELRAPDGETIIGMTMAFGKQSGWNWETQTHQARRGSSSLTRR</sequence>
<organism evidence="3 4">
    <name type="scientific">Saccharata proteae CBS 121410</name>
    <dbReference type="NCBI Taxonomy" id="1314787"/>
    <lineage>
        <taxon>Eukaryota</taxon>
        <taxon>Fungi</taxon>
        <taxon>Dikarya</taxon>
        <taxon>Ascomycota</taxon>
        <taxon>Pezizomycotina</taxon>
        <taxon>Dothideomycetes</taxon>
        <taxon>Dothideomycetes incertae sedis</taxon>
        <taxon>Botryosphaeriales</taxon>
        <taxon>Saccharataceae</taxon>
        <taxon>Saccharata</taxon>
    </lineage>
</organism>
<evidence type="ECO:0000313" key="4">
    <source>
        <dbReference type="Proteomes" id="UP000799776"/>
    </source>
</evidence>
<dbReference type="PROSITE" id="PS50181">
    <property type="entry name" value="FBOX"/>
    <property type="match status" value="1"/>
</dbReference>
<evidence type="ECO:0000259" key="2">
    <source>
        <dbReference type="PROSITE" id="PS50181"/>
    </source>
</evidence>
<dbReference type="Proteomes" id="UP000799776">
    <property type="component" value="Unassembled WGS sequence"/>
</dbReference>
<dbReference type="EMBL" id="ML978715">
    <property type="protein sequence ID" value="KAF2088931.1"/>
    <property type="molecule type" value="Genomic_DNA"/>
</dbReference>
<keyword evidence="4" id="KW-1185">Reference proteome</keyword>
<proteinExistence type="predicted"/>
<feature type="domain" description="F-box" evidence="2">
    <location>
        <begin position="274"/>
        <end position="321"/>
    </location>
</feature>
<feature type="compositionally biased region" description="Basic and acidic residues" evidence="1">
    <location>
        <begin position="38"/>
        <end position="49"/>
    </location>
</feature>
<evidence type="ECO:0000256" key="1">
    <source>
        <dbReference type="SAM" id="MobiDB-lite"/>
    </source>
</evidence>